<dbReference type="Pfam" id="PF07693">
    <property type="entry name" value="KAP_NTPase"/>
    <property type="match status" value="1"/>
</dbReference>
<dbReference type="Proteomes" id="UP000199310">
    <property type="component" value="Unassembled WGS sequence"/>
</dbReference>
<dbReference type="AlphaFoldDB" id="A0A1I0SFV5"/>
<proteinExistence type="predicted"/>
<gene>
    <name evidence="2" type="ORF">SAMN04488122_6673</name>
</gene>
<dbReference type="SUPFAM" id="SSF52540">
    <property type="entry name" value="P-loop containing nucleoside triphosphate hydrolases"/>
    <property type="match status" value="1"/>
</dbReference>
<dbReference type="RefSeq" id="WP_089903816.1">
    <property type="nucleotide sequence ID" value="NZ_FOJG01000002.1"/>
</dbReference>
<accession>A0A1I0SFV5</accession>
<dbReference type="EMBL" id="FOJG01000002">
    <property type="protein sequence ID" value="SEW56462.1"/>
    <property type="molecule type" value="Genomic_DNA"/>
</dbReference>
<dbReference type="InterPro" id="IPR011646">
    <property type="entry name" value="KAP_P-loop"/>
</dbReference>
<evidence type="ECO:0000313" key="2">
    <source>
        <dbReference type="EMBL" id="SEW56462.1"/>
    </source>
</evidence>
<evidence type="ECO:0000313" key="3">
    <source>
        <dbReference type="Proteomes" id="UP000199310"/>
    </source>
</evidence>
<sequence length="487" mass="56813">METPFFNNVFNYPITEFEKHLKQESNNRIFFSGRYGTGKTSFITRYFGHNECRDLYEVYHLFPVNYSISSNEDIIKYIKYDIILGMLERNESFPEESKGYLKTLPAFLLKRMDKVFEAILSMVPEVGKSVLDMYEKLGKLKDEYLSYHDQENIGDGDKLAEYIDVLEGQNGSLVENDVITKIISAKIQSSRPKESILVVDDLDRLDPEHVFRILNVFAAHFDTKASTRDANKFGFDKVIIVGDIENIRNIFHHRYGSQVDFTGYIDKFYSSDIYHFDNRGAMEKVAEKVVNSYTLDGNKDRAMDLYFKDGFLFAIIKSLLEKGNLSLRAILNTYSKELTYHNEDVDLMYYHKVSAWRVPMIYRLKYLSELIGGKNNLVAIFEKFKRGDIIFDDISFYPGNLLYILNYNIEGRQKGLTAVIYKDEEYLLEPERDFYSDSISRVKMYKSLKSGINGDFSKGEEYRATVDEFWQLNIDVVNRLNVLGYIK</sequence>
<organism evidence="2 3">
    <name type="scientific">Chitinophaga arvensicola</name>
    <dbReference type="NCBI Taxonomy" id="29529"/>
    <lineage>
        <taxon>Bacteria</taxon>
        <taxon>Pseudomonadati</taxon>
        <taxon>Bacteroidota</taxon>
        <taxon>Chitinophagia</taxon>
        <taxon>Chitinophagales</taxon>
        <taxon>Chitinophagaceae</taxon>
        <taxon>Chitinophaga</taxon>
    </lineage>
</organism>
<dbReference type="Gene3D" id="3.40.50.300">
    <property type="entry name" value="P-loop containing nucleotide triphosphate hydrolases"/>
    <property type="match status" value="1"/>
</dbReference>
<dbReference type="STRING" id="29529.SAMN04488122_6673"/>
<feature type="domain" description="KAP NTPase" evidence="1">
    <location>
        <begin position="30"/>
        <end position="268"/>
    </location>
</feature>
<dbReference type="OrthoDB" id="871734at2"/>
<protein>
    <submittedName>
        <fullName evidence="2">KAP family P-loop domain-containing protein</fullName>
    </submittedName>
</protein>
<reference evidence="3" key="1">
    <citation type="submission" date="2016-10" db="EMBL/GenBank/DDBJ databases">
        <authorList>
            <person name="Varghese N."/>
            <person name="Submissions S."/>
        </authorList>
    </citation>
    <scope>NUCLEOTIDE SEQUENCE [LARGE SCALE GENOMIC DNA]</scope>
    <source>
        <strain evidence="3">DSM 3695</strain>
    </source>
</reference>
<keyword evidence="3" id="KW-1185">Reference proteome</keyword>
<name>A0A1I0SFV5_9BACT</name>
<evidence type="ECO:0000259" key="1">
    <source>
        <dbReference type="Pfam" id="PF07693"/>
    </source>
</evidence>
<dbReference type="InterPro" id="IPR027417">
    <property type="entry name" value="P-loop_NTPase"/>
</dbReference>